<evidence type="ECO:0000313" key="1">
    <source>
        <dbReference type="EMBL" id="NNV20586.1"/>
    </source>
</evidence>
<dbReference type="EMBL" id="PKQI01000002">
    <property type="protein sequence ID" value="NNV20586.1"/>
    <property type="molecule type" value="Genomic_DNA"/>
</dbReference>
<organism evidence="1 2">
    <name type="scientific">Brucella pseudogrignonensis</name>
    <dbReference type="NCBI Taxonomy" id="419475"/>
    <lineage>
        <taxon>Bacteria</taxon>
        <taxon>Pseudomonadati</taxon>
        <taxon>Pseudomonadota</taxon>
        <taxon>Alphaproteobacteria</taxon>
        <taxon>Hyphomicrobiales</taxon>
        <taxon>Brucellaceae</taxon>
        <taxon>Brucella/Ochrobactrum group</taxon>
        <taxon>Brucella</taxon>
    </lineage>
</organism>
<proteinExistence type="predicted"/>
<dbReference type="Proteomes" id="UP000526233">
    <property type="component" value="Unassembled WGS sequence"/>
</dbReference>
<sequence>MKLEDATHITADAMDAILGCFKSGSKITVLVRTPGLPDRDFCMTDDNLSEVAEMVERRRQALKGGGE</sequence>
<evidence type="ECO:0000313" key="2">
    <source>
        <dbReference type="Proteomes" id="UP000526233"/>
    </source>
</evidence>
<protein>
    <submittedName>
        <fullName evidence="1">Uncharacterized protein</fullName>
    </submittedName>
</protein>
<reference evidence="1 2" key="1">
    <citation type="submission" date="2018-11" db="EMBL/GenBank/DDBJ databases">
        <title>Genome sequencing and analysis.</title>
        <authorList>
            <person name="Huang Y.-T."/>
        </authorList>
    </citation>
    <scope>NUCLEOTIDE SEQUENCE [LARGE SCALE GENOMIC DNA]</scope>
    <source>
        <strain evidence="1 2">SHIN</strain>
    </source>
</reference>
<dbReference type="RefSeq" id="WP_171379903.1">
    <property type="nucleotide sequence ID" value="NZ_PKQI01000002.1"/>
</dbReference>
<gene>
    <name evidence="1" type="ORF">EHE22_09130</name>
</gene>
<accession>A0A7Y3T3V5</accession>
<comment type="caution">
    <text evidence="1">The sequence shown here is derived from an EMBL/GenBank/DDBJ whole genome shotgun (WGS) entry which is preliminary data.</text>
</comment>
<dbReference type="AlphaFoldDB" id="A0A7Y3T3V5"/>
<name>A0A7Y3T3V5_9HYPH</name>